<feature type="signal peptide" evidence="1">
    <location>
        <begin position="1"/>
        <end position="22"/>
    </location>
</feature>
<gene>
    <name evidence="2" type="ORF">HDF25_001949</name>
</gene>
<organism evidence="2 3">
    <name type="scientific">Pedobacter cryoconitis</name>
    <dbReference type="NCBI Taxonomy" id="188932"/>
    <lineage>
        <taxon>Bacteria</taxon>
        <taxon>Pseudomonadati</taxon>
        <taxon>Bacteroidota</taxon>
        <taxon>Sphingobacteriia</taxon>
        <taxon>Sphingobacteriales</taxon>
        <taxon>Sphingobacteriaceae</taxon>
        <taxon>Pedobacter</taxon>
    </lineage>
</organism>
<dbReference type="AlphaFoldDB" id="A0A7X0J3M9"/>
<dbReference type="EMBL" id="JACHCC010000004">
    <property type="protein sequence ID" value="MBB6499807.1"/>
    <property type="molecule type" value="Genomic_DNA"/>
</dbReference>
<dbReference type="InterPro" id="IPR019861">
    <property type="entry name" value="PorP/SprF_Bacteroidetes"/>
</dbReference>
<keyword evidence="1" id="KW-0732">Signal</keyword>
<proteinExistence type="predicted"/>
<dbReference type="Pfam" id="PF11751">
    <property type="entry name" value="PorP_SprF"/>
    <property type="match status" value="1"/>
</dbReference>
<protein>
    <submittedName>
        <fullName evidence="2">Type IX secretion system PorP/SprF family membrane protein</fullName>
    </submittedName>
</protein>
<dbReference type="RefSeq" id="WP_184624523.1">
    <property type="nucleotide sequence ID" value="NZ_JACHCC010000004.1"/>
</dbReference>
<dbReference type="Proteomes" id="UP000521017">
    <property type="component" value="Unassembled WGS sequence"/>
</dbReference>
<comment type="caution">
    <text evidence="2">The sequence shown here is derived from an EMBL/GenBank/DDBJ whole genome shotgun (WGS) entry which is preliminary data.</text>
</comment>
<accession>A0A7X0J3M9</accession>
<sequence>MKQFLKCILFLSISIGPAYLHAQDHIYSQFFNAPLYLNPSLTGQFDGDFRVNMIYRNQWTGLSGTLSYLHASADLNIPRLEGGLGLQFNRSTEGTAYLLKNNVAATYSYSVGGDNFVLSFGIQAGFTNRQIDWSKLVFSDQIDNRLGYIPGSVSSAEPPAQSQKFYFDPGGGINLVFRNFMGGIALHHINQPDESFSGAQAKLPMLITGNASYRVPLTQSYTYGVDEGSYLIPSIVYYKQGNVSSMSAGAQYKRKGVNAGLWYRTAGEGGPDAFVVSLIFDIFTGYRNGEKLRFGISHDVTISKINYTNTNGTTEASVGYQKYFQNSSSYNKFNGLRCYDFY</sequence>
<evidence type="ECO:0000256" key="1">
    <source>
        <dbReference type="SAM" id="SignalP"/>
    </source>
</evidence>
<feature type="chain" id="PRO_5031172991" evidence="1">
    <location>
        <begin position="23"/>
        <end position="342"/>
    </location>
</feature>
<dbReference type="NCBIfam" id="TIGR03519">
    <property type="entry name" value="T9SS_PorP_fam"/>
    <property type="match status" value="1"/>
</dbReference>
<evidence type="ECO:0000313" key="3">
    <source>
        <dbReference type="Proteomes" id="UP000521017"/>
    </source>
</evidence>
<reference evidence="2 3" key="1">
    <citation type="submission" date="2020-08" db="EMBL/GenBank/DDBJ databases">
        <title>Genomic Encyclopedia of Type Strains, Phase IV (KMG-V): Genome sequencing to study the core and pangenomes of soil and plant-associated prokaryotes.</title>
        <authorList>
            <person name="Whitman W."/>
        </authorList>
    </citation>
    <scope>NUCLEOTIDE SEQUENCE [LARGE SCALE GENOMIC DNA]</scope>
    <source>
        <strain evidence="2 3">M2T3</strain>
    </source>
</reference>
<evidence type="ECO:0000313" key="2">
    <source>
        <dbReference type="EMBL" id="MBB6499807.1"/>
    </source>
</evidence>
<name>A0A7X0J3M9_9SPHI</name>